<dbReference type="Proteomes" id="UP000249402">
    <property type="component" value="Unassembled WGS sequence"/>
</dbReference>
<evidence type="ECO:0000256" key="1">
    <source>
        <dbReference type="SAM" id="MobiDB-lite"/>
    </source>
</evidence>
<dbReference type="EMBL" id="KZ824486">
    <property type="protein sequence ID" value="RAK95718.1"/>
    <property type="molecule type" value="Genomic_DNA"/>
</dbReference>
<organism evidence="2 3">
    <name type="scientific">Aspergillus ibericus CBS 121593</name>
    <dbReference type="NCBI Taxonomy" id="1448316"/>
    <lineage>
        <taxon>Eukaryota</taxon>
        <taxon>Fungi</taxon>
        <taxon>Dikarya</taxon>
        <taxon>Ascomycota</taxon>
        <taxon>Pezizomycotina</taxon>
        <taxon>Eurotiomycetes</taxon>
        <taxon>Eurotiomycetidae</taxon>
        <taxon>Eurotiales</taxon>
        <taxon>Aspergillaceae</taxon>
        <taxon>Aspergillus</taxon>
        <taxon>Aspergillus subgen. Circumdati</taxon>
    </lineage>
</organism>
<dbReference type="RefSeq" id="XP_025570046.1">
    <property type="nucleotide sequence ID" value="XM_025720520.1"/>
</dbReference>
<reference evidence="2 3" key="1">
    <citation type="submission" date="2018-02" db="EMBL/GenBank/DDBJ databases">
        <title>The genomes of Aspergillus section Nigri reveals drivers in fungal speciation.</title>
        <authorList>
            <consortium name="DOE Joint Genome Institute"/>
            <person name="Vesth T.C."/>
            <person name="Nybo J."/>
            <person name="Theobald S."/>
            <person name="Brandl J."/>
            <person name="Frisvad J.C."/>
            <person name="Nielsen K.F."/>
            <person name="Lyhne E.K."/>
            <person name="Kogle M.E."/>
            <person name="Kuo A."/>
            <person name="Riley R."/>
            <person name="Clum A."/>
            <person name="Nolan M."/>
            <person name="Lipzen A."/>
            <person name="Salamov A."/>
            <person name="Henrissat B."/>
            <person name="Wiebenga A."/>
            <person name="De vries R.P."/>
            <person name="Grigoriev I.V."/>
            <person name="Mortensen U.H."/>
            <person name="Andersen M.R."/>
            <person name="Baker S.E."/>
        </authorList>
    </citation>
    <scope>NUCLEOTIDE SEQUENCE [LARGE SCALE GENOMIC DNA]</scope>
    <source>
        <strain evidence="2 3">CBS 121593</strain>
    </source>
</reference>
<keyword evidence="3" id="KW-1185">Reference proteome</keyword>
<gene>
    <name evidence="2" type="ORF">BO80DRAFT_429655</name>
</gene>
<dbReference type="GeneID" id="37225385"/>
<protein>
    <submittedName>
        <fullName evidence="2">Uncharacterized protein</fullName>
    </submittedName>
</protein>
<feature type="compositionally biased region" description="Basic and acidic residues" evidence="1">
    <location>
        <begin position="25"/>
        <end position="77"/>
    </location>
</feature>
<proteinExistence type="predicted"/>
<dbReference type="OrthoDB" id="4450798at2759"/>
<feature type="region of interest" description="Disordered" evidence="1">
    <location>
        <begin position="1"/>
        <end position="170"/>
    </location>
</feature>
<dbReference type="VEuPathDB" id="FungiDB:BO80DRAFT_429655"/>
<accession>A0A395GL63</accession>
<dbReference type="STRING" id="1448316.A0A395GL63"/>
<evidence type="ECO:0000313" key="2">
    <source>
        <dbReference type="EMBL" id="RAK95718.1"/>
    </source>
</evidence>
<dbReference type="AlphaFoldDB" id="A0A395GL63"/>
<sequence length="513" mass="60114">MSMSAKAKGKQRDPGESPPPETSEEERKKEEQRIQDEQWREEMERREDEQRRRREQWRLREQQRLDEHRREYRREEPSQEPPKTLEQVEEPLRQEIQQRREVLAQKAAEEAKQREEEEKEAEKRRREERDKREREDEEARKQAIEAIQQQHEAEAKQREEEEQKERAAREAERLAAIERMRQAERKARQRESKVSVARSRAMARERAEAIQQNRANILEEQRKLEPSRLERLLWWRYRPGRNPVMVRLAGRDELIRIENPRLAFPDHADGATPTDYITATDWAYITTTIPAQGKASYPDLPNPSLGVIKHAITQTSMILDKTRCAWRILSRIEKSHPKEKAVTVAVVHAIQVREMAESLFEFLEKSKMALEQTRAKLVDLPAGDARWRSGARAAKFNAHVTMLLYQDLFEDANFTVAGFHTARADTRWHAAEEQRGAGEIEALRKMAKKHKASEPVRPLDYVARTQIPLTGPPKRSVSPHPLPVEFVEGAVAFMQVSQNLLEQGRRVRPTPRS</sequence>
<evidence type="ECO:0000313" key="3">
    <source>
        <dbReference type="Proteomes" id="UP000249402"/>
    </source>
</evidence>
<name>A0A395GL63_9EURO</name>
<feature type="compositionally biased region" description="Basic and acidic residues" evidence="1">
    <location>
        <begin position="151"/>
        <end position="170"/>
    </location>
</feature>
<feature type="compositionally biased region" description="Basic and acidic residues" evidence="1">
    <location>
        <begin position="90"/>
        <end position="143"/>
    </location>
</feature>